<protein>
    <recommendedName>
        <fullName evidence="4">Chitin deacetylase 4</fullName>
    </recommendedName>
</protein>
<dbReference type="Proteomes" id="UP001562425">
    <property type="component" value="Unassembled WGS sequence"/>
</dbReference>
<dbReference type="AlphaFoldDB" id="A0ABD1DED6"/>
<dbReference type="PANTHER" id="PTHR45985:SF3">
    <property type="entry name" value="CHITIN DEACETYLASE-LIKE 4"/>
    <property type="match status" value="1"/>
</dbReference>
<organism evidence="2 3">
    <name type="scientific">Culex pipiens pipiens</name>
    <name type="common">Northern house mosquito</name>
    <dbReference type="NCBI Taxonomy" id="38569"/>
    <lineage>
        <taxon>Eukaryota</taxon>
        <taxon>Metazoa</taxon>
        <taxon>Ecdysozoa</taxon>
        <taxon>Arthropoda</taxon>
        <taxon>Hexapoda</taxon>
        <taxon>Insecta</taxon>
        <taxon>Pterygota</taxon>
        <taxon>Neoptera</taxon>
        <taxon>Endopterygota</taxon>
        <taxon>Diptera</taxon>
        <taxon>Nematocera</taxon>
        <taxon>Culicoidea</taxon>
        <taxon>Culicidae</taxon>
        <taxon>Culicinae</taxon>
        <taxon>Culicini</taxon>
        <taxon>Culex</taxon>
        <taxon>Culex</taxon>
    </lineage>
</organism>
<keyword evidence="3" id="KW-1185">Reference proteome</keyword>
<dbReference type="Gene3D" id="3.20.20.370">
    <property type="entry name" value="Glycoside hydrolase/deacetylase"/>
    <property type="match status" value="1"/>
</dbReference>
<accession>A0ABD1DED6</accession>
<gene>
    <name evidence="2" type="ORF">pipiens_002522</name>
</gene>
<dbReference type="SUPFAM" id="SSF88713">
    <property type="entry name" value="Glycoside hydrolase/deacetylase"/>
    <property type="match status" value="1"/>
</dbReference>
<proteinExistence type="predicted"/>
<feature type="region of interest" description="Disordered" evidence="1">
    <location>
        <begin position="372"/>
        <end position="396"/>
    </location>
</feature>
<evidence type="ECO:0000256" key="1">
    <source>
        <dbReference type="SAM" id="MobiDB-lite"/>
    </source>
</evidence>
<dbReference type="EMBL" id="JBEHCU010006309">
    <property type="protein sequence ID" value="KAL1397417.1"/>
    <property type="molecule type" value="Genomic_DNA"/>
</dbReference>
<evidence type="ECO:0000313" key="3">
    <source>
        <dbReference type="Proteomes" id="UP001562425"/>
    </source>
</evidence>
<comment type="caution">
    <text evidence="2">The sequence shown here is derived from an EMBL/GenBank/DDBJ whole genome shotgun (WGS) entry which is preliminary data.</text>
</comment>
<dbReference type="InterPro" id="IPR011330">
    <property type="entry name" value="Glyco_hydro/deAcase_b/a-brl"/>
</dbReference>
<dbReference type="PANTHER" id="PTHR45985">
    <property type="match status" value="1"/>
</dbReference>
<evidence type="ECO:0008006" key="4">
    <source>
        <dbReference type="Google" id="ProtNLM"/>
    </source>
</evidence>
<sequence length="396" mass="45529">MQSERPKRTPPPQLQNVNQEHIVIVINSEEKQKVINEKRTIYDANIIEITFVCMQLDHVSDHERSNYGQFPIDPRRSTPIGRSNYQQIQVLANGGHEIAVETISLQQGLQDKGYEEWVGEMIGMRSILKHFSNVSSNEINGMRAPFLKPGRNTQYKVIEDFGFIYDSSISVPPSPIPMWPYTLDYKIPHECKSGTCPTKSFPGIWEVPLNAHFVESYEGGHCPYMDQCVLHNHDADEVFHWLQEDFERYYYQNKAPYMMPFHTNWFQIKELEGGLHKFLDWTQTLPDVWFVTVTQALTWITDPKTLNQLNNYEPWNCKVKSTQTPKPCNISNKCALAFKEPTSNISDTRYMETCFECPAVYPWLGDSHGSGIPGRDNYIDQSEAGEGKGGSSDDEN</sequence>
<dbReference type="GO" id="GO:0016787">
    <property type="term" value="F:hydrolase activity"/>
    <property type="evidence" value="ECO:0007669"/>
    <property type="project" value="UniProtKB-ARBA"/>
</dbReference>
<dbReference type="InterPro" id="IPR052740">
    <property type="entry name" value="CE4"/>
</dbReference>
<reference evidence="2 3" key="1">
    <citation type="submission" date="2024-05" db="EMBL/GenBank/DDBJ databases">
        <title>Culex pipiens pipiens assembly and annotation.</title>
        <authorList>
            <person name="Alout H."/>
            <person name="Durand T."/>
        </authorList>
    </citation>
    <scope>NUCLEOTIDE SEQUENCE [LARGE SCALE GENOMIC DNA]</scope>
    <source>
        <strain evidence="2">HA-2024</strain>
        <tissue evidence="2">Whole body</tissue>
    </source>
</reference>
<name>A0ABD1DED6_CULPP</name>
<evidence type="ECO:0000313" key="2">
    <source>
        <dbReference type="EMBL" id="KAL1397417.1"/>
    </source>
</evidence>